<keyword evidence="3" id="KW-0378">Hydrolase</keyword>
<feature type="domain" description="Peptidase S26" evidence="5">
    <location>
        <begin position="262"/>
        <end position="431"/>
    </location>
</feature>
<dbReference type="GO" id="GO:0006465">
    <property type="term" value="P:signal peptide processing"/>
    <property type="evidence" value="ECO:0007669"/>
    <property type="project" value="InterPro"/>
</dbReference>
<dbReference type="InterPro" id="IPR000223">
    <property type="entry name" value="Pept_S26A_signal_pept_1"/>
</dbReference>
<dbReference type="PANTHER" id="PTHR43390:SF1">
    <property type="entry name" value="CHLOROPLAST PROCESSING PEPTIDASE"/>
    <property type="match status" value="1"/>
</dbReference>
<sequence>MLLLCAALSSLVRRVEFDVKLEGEACLSSPPVQVGDLEFRVVAYPQGVGSRRGTAVYLEYLSDEEEEEENECACVFSLCVRSGGVVVPTMERSGGGVKGGGASWVGGVTFSPRRPSEAEGRPARNWGASAWPPGLGDLRVSGHVEIYPVEPRILRCGAVAVPIAKTGSGKARLSELGLATGGEYRIMGVDDEGFYATSRMLVRPAFSNPPTRDWPVEVDLDDADVEWVARNDRRAFLPRARREALEAAGGRPWGAVAVLAAWVASALAPVPLVLAAQTFVGFYAIPTESMAPALRRGDLLVVDKFGLRPHPPPRVGDIILFTAPPTLDALLDGTTVPPKSTFVKRVAALGGDRVPPDTAWSVNNPDDAPAFCDTPTPDLERAIERGTDPTHVVPAGMIWVRGDCGGVSVDSRVWGDLPLDKIIGVPRLRVWPPDRFGDLH</sequence>
<dbReference type="GO" id="GO:0004252">
    <property type="term" value="F:serine-type endopeptidase activity"/>
    <property type="evidence" value="ECO:0007669"/>
    <property type="project" value="InterPro"/>
</dbReference>
<dbReference type="PANTHER" id="PTHR43390">
    <property type="entry name" value="SIGNAL PEPTIDASE I"/>
    <property type="match status" value="1"/>
</dbReference>
<dbReference type="CDD" id="cd06530">
    <property type="entry name" value="S26_SPase_I"/>
    <property type="match status" value="1"/>
</dbReference>
<evidence type="ECO:0000313" key="7">
    <source>
        <dbReference type="Proteomes" id="UP001230188"/>
    </source>
</evidence>
<dbReference type="Pfam" id="PF10502">
    <property type="entry name" value="Peptidase_S26"/>
    <property type="match status" value="1"/>
</dbReference>
<feature type="active site" evidence="2">
    <location>
        <position position="344"/>
    </location>
</feature>
<evidence type="ECO:0000256" key="4">
    <source>
        <dbReference type="SAM" id="SignalP"/>
    </source>
</evidence>
<dbReference type="NCBIfam" id="TIGR02227">
    <property type="entry name" value="sigpep_I_bact"/>
    <property type="match status" value="1"/>
</dbReference>
<accession>A0AAD7UMK8</accession>
<evidence type="ECO:0000256" key="3">
    <source>
        <dbReference type="RuleBase" id="RU362041"/>
    </source>
</evidence>
<dbReference type="EMBL" id="JAQMWT010000040">
    <property type="protein sequence ID" value="KAJ8612861.1"/>
    <property type="molecule type" value="Genomic_DNA"/>
</dbReference>
<protein>
    <recommendedName>
        <fullName evidence="3">Mitochondrial inner membrane protease subunit</fullName>
        <ecNumber evidence="3">3.4.21.-</ecNumber>
    </recommendedName>
</protein>
<keyword evidence="3" id="KW-0999">Mitochondrion inner membrane</keyword>
<dbReference type="Proteomes" id="UP001230188">
    <property type="component" value="Unassembled WGS sequence"/>
</dbReference>
<dbReference type="InterPro" id="IPR019533">
    <property type="entry name" value="Peptidase_S26"/>
</dbReference>
<keyword evidence="7" id="KW-1185">Reference proteome</keyword>
<proteinExistence type="inferred from homology"/>
<dbReference type="EC" id="3.4.21.-" evidence="3"/>
<comment type="subcellular location">
    <subcellularLocation>
        <location evidence="3">Mitochondrion inner membrane</location>
    </subcellularLocation>
</comment>
<dbReference type="PRINTS" id="PR00727">
    <property type="entry name" value="LEADERPTASE"/>
</dbReference>
<feature type="active site" evidence="2">
    <location>
        <position position="289"/>
    </location>
</feature>
<dbReference type="GO" id="GO:0005743">
    <property type="term" value="C:mitochondrial inner membrane"/>
    <property type="evidence" value="ECO:0007669"/>
    <property type="project" value="UniProtKB-SubCell"/>
</dbReference>
<dbReference type="Gene3D" id="2.10.109.10">
    <property type="entry name" value="Umud Fragment, subunit A"/>
    <property type="match status" value="1"/>
</dbReference>
<evidence type="ECO:0000256" key="2">
    <source>
        <dbReference type="PIRSR" id="PIRSR600223-1"/>
    </source>
</evidence>
<comment type="similarity">
    <text evidence="1 3">Belongs to the peptidase S26 family.</text>
</comment>
<comment type="caution">
    <text evidence="6">The sequence shown here is derived from an EMBL/GenBank/DDBJ whole genome shotgun (WGS) entry which is preliminary data.</text>
</comment>
<keyword evidence="4" id="KW-0732">Signal</keyword>
<keyword evidence="3" id="KW-0645">Protease</keyword>
<organism evidence="6 7">
    <name type="scientific">Chrysophaeum taylorii</name>
    <dbReference type="NCBI Taxonomy" id="2483200"/>
    <lineage>
        <taxon>Eukaryota</taxon>
        <taxon>Sar</taxon>
        <taxon>Stramenopiles</taxon>
        <taxon>Ochrophyta</taxon>
        <taxon>Pelagophyceae</taxon>
        <taxon>Pelagomonadales</taxon>
        <taxon>Pelagomonadaceae</taxon>
        <taxon>Chrysophaeum</taxon>
    </lineage>
</organism>
<feature type="signal peptide" evidence="4">
    <location>
        <begin position="1"/>
        <end position="17"/>
    </location>
</feature>
<dbReference type="SUPFAM" id="SSF51306">
    <property type="entry name" value="LexA/Signal peptidase"/>
    <property type="match status" value="1"/>
</dbReference>
<dbReference type="AlphaFoldDB" id="A0AAD7UMK8"/>
<gene>
    <name evidence="6" type="ORF">CTAYLR_002035</name>
</gene>
<keyword evidence="3" id="KW-0496">Mitochondrion</keyword>
<keyword evidence="3" id="KW-0472">Membrane</keyword>
<dbReference type="InterPro" id="IPR036286">
    <property type="entry name" value="LexA/Signal_pep-like_sf"/>
</dbReference>
<evidence type="ECO:0000313" key="6">
    <source>
        <dbReference type="EMBL" id="KAJ8612861.1"/>
    </source>
</evidence>
<name>A0AAD7UMK8_9STRA</name>
<evidence type="ECO:0000256" key="1">
    <source>
        <dbReference type="ARBA" id="ARBA00009370"/>
    </source>
</evidence>
<reference evidence="6" key="1">
    <citation type="submission" date="2023-01" db="EMBL/GenBank/DDBJ databases">
        <title>Metagenome sequencing of chrysophaentin producing Chrysophaeum taylorii.</title>
        <authorList>
            <person name="Davison J."/>
            <person name="Bewley C."/>
        </authorList>
    </citation>
    <scope>NUCLEOTIDE SEQUENCE</scope>
    <source>
        <strain evidence="6">NIES-1699</strain>
    </source>
</reference>
<evidence type="ECO:0000259" key="5">
    <source>
        <dbReference type="Pfam" id="PF10502"/>
    </source>
</evidence>
<feature type="chain" id="PRO_5041984681" description="Mitochondrial inner membrane protease subunit" evidence="4">
    <location>
        <begin position="18"/>
        <end position="440"/>
    </location>
</feature>